<dbReference type="SUPFAM" id="SSF63829">
    <property type="entry name" value="Calcium-dependent phosphotriesterase"/>
    <property type="match status" value="1"/>
</dbReference>
<keyword evidence="2" id="KW-1185">Reference proteome</keyword>
<accession>A0A7J7J5Z8</accession>
<dbReference type="Gene3D" id="2.120.10.30">
    <property type="entry name" value="TolB, C-terminal domain"/>
    <property type="match status" value="1"/>
</dbReference>
<evidence type="ECO:0000313" key="1">
    <source>
        <dbReference type="EMBL" id="KAF6021660.1"/>
    </source>
</evidence>
<dbReference type="PANTHER" id="PTHR46388">
    <property type="entry name" value="NHL REPEAT-CONTAINING PROTEIN 2"/>
    <property type="match status" value="1"/>
</dbReference>
<dbReference type="AlphaFoldDB" id="A0A7J7J5Z8"/>
<sequence>MMDSPKDRTRLWVSDSTYCCIRGVYRKTNYTFTQAGSCTSCQQRDGGTPQARIGSPVGLVTHLLNPDKTFFYDNKYKSVKCLCHNNGKWQVNTVFSWTKEVNSISLDSSGQYLYVTEQSNIFRIKSTWQDGYESVIESEAGHNDGRLSTAKVNNPKGMIFVNDDLFLLADFGNNVLRLVDLIETKISSICIPHSNADEIPVSSDITSCKINSPFYFYKKRRSSSISILGKSDAYQLFYSGWS</sequence>
<dbReference type="OrthoDB" id="423498at2759"/>
<dbReference type="InterPro" id="IPR011042">
    <property type="entry name" value="6-blade_b-propeller_TolB-like"/>
</dbReference>
<gene>
    <name evidence="1" type="ORF">EB796_020037</name>
</gene>
<evidence type="ECO:0000313" key="2">
    <source>
        <dbReference type="Proteomes" id="UP000593567"/>
    </source>
</evidence>
<dbReference type="Proteomes" id="UP000593567">
    <property type="component" value="Unassembled WGS sequence"/>
</dbReference>
<proteinExistence type="predicted"/>
<dbReference type="EMBL" id="VXIV02002984">
    <property type="protein sequence ID" value="KAF6021660.1"/>
    <property type="molecule type" value="Genomic_DNA"/>
</dbReference>
<reference evidence="1" key="1">
    <citation type="submission" date="2020-06" db="EMBL/GenBank/DDBJ databases">
        <title>Draft genome of Bugula neritina, a colonial animal packing powerful symbionts and potential medicines.</title>
        <authorList>
            <person name="Rayko M."/>
        </authorList>
    </citation>
    <scope>NUCLEOTIDE SEQUENCE [LARGE SCALE GENOMIC DNA]</scope>
    <source>
        <strain evidence="1">Kwan_BN1</strain>
    </source>
</reference>
<protein>
    <submittedName>
        <fullName evidence="1">Uncharacterized protein</fullName>
    </submittedName>
</protein>
<dbReference type="PANTHER" id="PTHR46388:SF2">
    <property type="entry name" value="NHL REPEAT-CONTAINING PROTEIN 2"/>
    <property type="match status" value="1"/>
</dbReference>
<organism evidence="1 2">
    <name type="scientific">Bugula neritina</name>
    <name type="common">Brown bryozoan</name>
    <name type="synonym">Sertularia neritina</name>
    <dbReference type="NCBI Taxonomy" id="10212"/>
    <lineage>
        <taxon>Eukaryota</taxon>
        <taxon>Metazoa</taxon>
        <taxon>Spiralia</taxon>
        <taxon>Lophotrochozoa</taxon>
        <taxon>Bryozoa</taxon>
        <taxon>Gymnolaemata</taxon>
        <taxon>Cheilostomatida</taxon>
        <taxon>Flustrina</taxon>
        <taxon>Buguloidea</taxon>
        <taxon>Bugulidae</taxon>
        <taxon>Bugula</taxon>
    </lineage>
</organism>
<name>A0A7J7J5Z8_BUGNE</name>
<comment type="caution">
    <text evidence="1">The sequence shown here is derived from an EMBL/GenBank/DDBJ whole genome shotgun (WGS) entry which is preliminary data.</text>
</comment>